<dbReference type="Pfam" id="PF10686">
    <property type="entry name" value="YAcAr"/>
    <property type="match status" value="1"/>
</dbReference>
<dbReference type="AlphaFoldDB" id="A0A2T0S8S5"/>
<dbReference type="EMBL" id="PVTE01000025">
    <property type="protein sequence ID" value="PRY29829.1"/>
    <property type="molecule type" value="Genomic_DNA"/>
</dbReference>
<accession>A0A2T0S8S5</accession>
<dbReference type="InterPro" id="IPR019627">
    <property type="entry name" value="YAcAr"/>
</dbReference>
<reference evidence="2 3" key="1">
    <citation type="submission" date="2018-03" db="EMBL/GenBank/DDBJ databases">
        <title>Genomic Encyclopedia of Archaeal and Bacterial Type Strains, Phase II (KMG-II): from individual species to whole genera.</title>
        <authorList>
            <person name="Goeker M."/>
        </authorList>
    </citation>
    <scope>NUCLEOTIDE SEQUENCE [LARGE SCALE GENOMIC DNA]</scope>
    <source>
        <strain evidence="2 3">DSM 28354</strain>
    </source>
</reference>
<gene>
    <name evidence="2" type="ORF">CLV58_12591</name>
</gene>
<protein>
    <submittedName>
        <fullName evidence="2">Uncharacterized protein DUF2493</fullName>
    </submittedName>
</protein>
<name>A0A2T0S8S5_9BACT</name>
<evidence type="ECO:0000259" key="1">
    <source>
        <dbReference type="Pfam" id="PF10686"/>
    </source>
</evidence>
<comment type="caution">
    <text evidence="2">The sequence shown here is derived from an EMBL/GenBank/DDBJ whole genome shotgun (WGS) entry which is preliminary data.</text>
</comment>
<proteinExistence type="predicted"/>
<evidence type="ECO:0000313" key="2">
    <source>
        <dbReference type="EMBL" id="PRY29829.1"/>
    </source>
</evidence>
<dbReference type="Proteomes" id="UP000238375">
    <property type="component" value="Unassembled WGS sequence"/>
</dbReference>
<dbReference type="RefSeq" id="WP_106140108.1">
    <property type="nucleotide sequence ID" value="NZ_PVTE01000025.1"/>
</dbReference>
<organism evidence="2 3">
    <name type="scientific">Spirosoma oryzae</name>
    <dbReference type="NCBI Taxonomy" id="1469603"/>
    <lineage>
        <taxon>Bacteria</taxon>
        <taxon>Pseudomonadati</taxon>
        <taxon>Bacteroidota</taxon>
        <taxon>Cytophagia</taxon>
        <taxon>Cytophagales</taxon>
        <taxon>Cytophagaceae</taxon>
        <taxon>Spirosoma</taxon>
    </lineage>
</organism>
<evidence type="ECO:0000313" key="3">
    <source>
        <dbReference type="Proteomes" id="UP000238375"/>
    </source>
</evidence>
<feature type="domain" description="YspA cpYpsA-related SLOG" evidence="1">
    <location>
        <begin position="6"/>
        <end position="73"/>
    </location>
</feature>
<sequence length="133" mass="14965">MEEEFKVIIAGTRTFNDYKLLNDTCLAMLSQKMRTHNVSILCGGAKGADLLGYQWAQENRLPVHDFPADWRRHGRSAGHLRNAQMVEVADAAIFFWDGVSTGTAGCIELARFKGIRIKIVYYNDKETTQAGVR</sequence>
<dbReference type="SUPFAM" id="SSF102405">
    <property type="entry name" value="MCP/YpsA-like"/>
    <property type="match status" value="1"/>
</dbReference>
<dbReference type="OrthoDB" id="572639at2"/>
<keyword evidence="3" id="KW-1185">Reference proteome</keyword>